<organism evidence="5 6">
    <name type="scientific">Actinoalloteichus caeruleus DSM 43889</name>
    <dbReference type="NCBI Taxonomy" id="1120930"/>
    <lineage>
        <taxon>Bacteria</taxon>
        <taxon>Bacillati</taxon>
        <taxon>Actinomycetota</taxon>
        <taxon>Actinomycetes</taxon>
        <taxon>Pseudonocardiales</taxon>
        <taxon>Pseudonocardiaceae</taxon>
        <taxon>Actinoalloteichus</taxon>
        <taxon>Actinoalloteichus cyanogriseus</taxon>
    </lineage>
</organism>
<evidence type="ECO:0000313" key="5">
    <source>
        <dbReference type="EMBL" id="MCP2334672.1"/>
    </source>
</evidence>
<dbReference type="CDD" id="cd00383">
    <property type="entry name" value="trans_reg_C"/>
    <property type="match status" value="1"/>
</dbReference>
<dbReference type="SMART" id="SM00862">
    <property type="entry name" value="Trans_reg_C"/>
    <property type="match status" value="1"/>
</dbReference>
<feature type="DNA-binding region" description="OmpR/PhoB-type" evidence="2">
    <location>
        <begin position="97"/>
        <end position="193"/>
    </location>
</feature>
<keyword evidence="1 2" id="KW-0238">DNA-binding</keyword>
<dbReference type="Proteomes" id="UP000791080">
    <property type="component" value="Unassembled WGS sequence"/>
</dbReference>
<accession>A0ABT1JQ67</accession>
<dbReference type="EMBL" id="AUBJ02000001">
    <property type="protein sequence ID" value="MCP2334672.1"/>
    <property type="molecule type" value="Genomic_DNA"/>
</dbReference>
<dbReference type="PROSITE" id="PS51755">
    <property type="entry name" value="OMPR_PHOB"/>
    <property type="match status" value="1"/>
</dbReference>
<evidence type="ECO:0000256" key="2">
    <source>
        <dbReference type="PROSITE-ProRule" id="PRU01091"/>
    </source>
</evidence>
<feature type="region of interest" description="Disordered" evidence="3">
    <location>
        <begin position="1"/>
        <end position="35"/>
    </location>
</feature>
<feature type="compositionally biased region" description="Polar residues" evidence="3">
    <location>
        <begin position="1"/>
        <end position="12"/>
    </location>
</feature>
<evidence type="ECO:0000259" key="4">
    <source>
        <dbReference type="PROSITE" id="PS51755"/>
    </source>
</evidence>
<dbReference type="InterPro" id="IPR016032">
    <property type="entry name" value="Sig_transdc_resp-reg_C-effctor"/>
</dbReference>
<reference evidence="5 6" key="1">
    <citation type="submission" date="2022-06" db="EMBL/GenBank/DDBJ databases">
        <title>Genomic Encyclopedia of Type Strains, Phase I: the one thousand microbial genomes (KMG-I) project.</title>
        <authorList>
            <person name="Kyrpides N."/>
        </authorList>
    </citation>
    <scope>NUCLEOTIDE SEQUENCE [LARGE SCALE GENOMIC DNA]</scope>
    <source>
        <strain evidence="5 6">DSM 43889</strain>
    </source>
</reference>
<feature type="compositionally biased region" description="Polar residues" evidence="3">
    <location>
        <begin position="22"/>
        <end position="33"/>
    </location>
</feature>
<sequence>MSSRWQSTSDSPSPELRAVPCQVSSAPVHQGQPSAHAEMTVTITVRTDVEEAASVTGRLVRAVRRAVDLSAASLTVDGVTVSRRCPASREDAGRGDVGPRTSGPLHIVLPARRVTRAGVDVPLTRMEFDLLVFLCENPGVVHQRSDLVTRVWGAPGRSSERTIDVYVRRIRSKLGVDCPLITTVRGVGYRVDDPTLVVLHHAVASGSARS</sequence>
<protein>
    <submittedName>
        <fullName evidence="5">Transcriptional regulatory protein, C terminal</fullName>
    </submittedName>
</protein>
<evidence type="ECO:0000256" key="3">
    <source>
        <dbReference type="SAM" id="MobiDB-lite"/>
    </source>
</evidence>
<proteinExistence type="predicted"/>
<dbReference type="InterPro" id="IPR036388">
    <property type="entry name" value="WH-like_DNA-bd_sf"/>
</dbReference>
<name>A0ABT1JQ67_ACTCY</name>
<evidence type="ECO:0000256" key="1">
    <source>
        <dbReference type="ARBA" id="ARBA00023125"/>
    </source>
</evidence>
<feature type="domain" description="OmpR/PhoB-type" evidence="4">
    <location>
        <begin position="97"/>
        <end position="193"/>
    </location>
</feature>
<gene>
    <name evidence="5" type="ORF">G443_004942</name>
</gene>
<dbReference type="InterPro" id="IPR001867">
    <property type="entry name" value="OmpR/PhoB-type_DNA-bd"/>
</dbReference>
<dbReference type="Gene3D" id="1.10.10.10">
    <property type="entry name" value="Winged helix-like DNA-binding domain superfamily/Winged helix DNA-binding domain"/>
    <property type="match status" value="1"/>
</dbReference>
<dbReference type="Pfam" id="PF00486">
    <property type="entry name" value="Trans_reg_C"/>
    <property type="match status" value="1"/>
</dbReference>
<dbReference type="SUPFAM" id="SSF46894">
    <property type="entry name" value="C-terminal effector domain of the bipartite response regulators"/>
    <property type="match status" value="1"/>
</dbReference>
<evidence type="ECO:0000313" key="6">
    <source>
        <dbReference type="Proteomes" id="UP000791080"/>
    </source>
</evidence>
<dbReference type="RefSeq" id="WP_081715504.1">
    <property type="nucleotide sequence ID" value="NZ_AUBJ02000001.1"/>
</dbReference>
<comment type="caution">
    <text evidence="5">The sequence shown here is derived from an EMBL/GenBank/DDBJ whole genome shotgun (WGS) entry which is preliminary data.</text>
</comment>
<keyword evidence="6" id="KW-1185">Reference proteome</keyword>